<sequence length="106" mass="11577">MTLLLTLPGASKQQRCPATGRPPRSIGCWMHTTSPAPGILLVWVASGFPGSSWRSKSLRHKPPRHLARHLVLGERIETKTATRLHASRLHVSPSLMLGSASCPRRA</sequence>
<organism evidence="1 2">
    <name type="scientific">Lophium mytilinum</name>
    <dbReference type="NCBI Taxonomy" id="390894"/>
    <lineage>
        <taxon>Eukaryota</taxon>
        <taxon>Fungi</taxon>
        <taxon>Dikarya</taxon>
        <taxon>Ascomycota</taxon>
        <taxon>Pezizomycotina</taxon>
        <taxon>Dothideomycetes</taxon>
        <taxon>Pleosporomycetidae</taxon>
        <taxon>Mytilinidiales</taxon>
        <taxon>Mytilinidiaceae</taxon>
        <taxon>Lophium</taxon>
    </lineage>
</organism>
<dbReference type="Proteomes" id="UP000799750">
    <property type="component" value="Unassembled WGS sequence"/>
</dbReference>
<reference evidence="1" key="1">
    <citation type="journal article" date="2020" name="Stud. Mycol.">
        <title>101 Dothideomycetes genomes: a test case for predicting lifestyles and emergence of pathogens.</title>
        <authorList>
            <person name="Haridas S."/>
            <person name="Albert R."/>
            <person name="Binder M."/>
            <person name="Bloem J."/>
            <person name="Labutti K."/>
            <person name="Salamov A."/>
            <person name="Andreopoulos B."/>
            <person name="Baker S."/>
            <person name="Barry K."/>
            <person name="Bills G."/>
            <person name="Bluhm B."/>
            <person name="Cannon C."/>
            <person name="Castanera R."/>
            <person name="Culley D."/>
            <person name="Daum C."/>
            <person name="Ezra D."/>
            <person name="Gonzalez J."/>
            <person name="Henrissat B."/>
            <person name="Kuo A."/>
            <person name="Liang C."/>
            <person name="Lipzen A."/>
            <person name="Lutzoni F."/>
            <person name="Magnuson J."/>
            <person name="Mondo S."/>
            <person name="Nolan M."/>
            <person name="Ohm R."/>
            <person name="Pangilinan J."/>
            <person name="Park H.-J."/>
            <person name="Ramirez L."/>
            <person name="Alfaro M."/>
            <person name="Sun H."/>
            <person name="Tritt A."/>
            <person name="Yoshinaga Y."/>
            <person name="Zwiers L.-H."/>
            <person name="Turgeon B."/>
            <person name="Goodwin S."/>
            <person name="Spatafora J."/>
            <person name="Crous P."/>
            <person name="Grigoriev I."/>
        </authorList>
    </citation>
    <scope>NUCLEOTIDE SEQUENCE</scope>
    <source>
        <strain evidence="1">CBS 269.34</strain>
    </source>
</reference>
<dbReference type="AlphaFoldDB" id="A0A6A6REB6"/>
<evidence type="ECO:0000313" key="2">
    <source>
        <dbReference type="Proteomes" id="UP000799750"/>
    </source>
</evidence>
<name>A0A6A6REB6_9PEZI</name>
<evidence type="ECO:0000313" key="1">
    <source>
        <dbReference type="EMBL" id="KAF2502756.1"/>
    </source>
</evidence>
<dbReference type="EMBL" id="MU004181">
    <property type="protein sequence ID" value="KAF2502756.1"/>
    <property type="molecule type" value="Genomic_DNA"/>
</dbReference>
<keyword evidence="2" id="KW-1185">Reference proteome</keyword>
<proteinExistence type="predicted"/>
<gene>
    <name evidence="1" type="ORF">BU16DRAFT_18209</name>
</gene>
<accession>A0A6A6REB6</accession>
<protein>
    <submittedName>
        <fullName evidence="1">Uncharacterized protein</fullName>
    </submittedName>
</protein>